<reference evidence="3 4" key="1">
    <citation type="journal article" date="2019" name="Sci. Rep.">
        <title>Comparative genomics of chytrid fungi reveal insights into the obligate biotrophic and pathogenic lifestyle of Synchytrium endobioticum.</title>
        <authorList>
            <person name="van de Vossenberg B.T.L.H."/>
            <person name="Warris S."/>
            <person name="Nguyen H.D.T."/>
            <person name="van Gent-Pelzer M.P.E."/>
            <person name="Joly D.L."/>
            <person name="van de Geest H.C."/>
            <person name="Bonants P.J.M."/>
            <person name="Smith D.S."/>
            <person name="Levesque C.A."/>
            <person name="van der Lee T.A.J."/>
        </authorList>
    </citation>
    <scope>NUCLEOTIDE SEQUENCE [LARGE SCALE GENOMIC DNA]</scope>
    <source>
        <strain evidence="3 4">CBS 809.83</strain>
    </source>
</reference>
<evidence type="ECO:0000256" key="1">
    <source>
        <dbReference type="SAM" id="MobiDB-lite"/>
    </source>
</evidence>
<dbReference type="GO" id="GO:0035145">
    <property type="term" value="C:exon-exon junction complex"/>
    <property type="evidence" value="ECO:0007669"/>
    <property type="project" value="TreeGrafter"/>
</dbReference>
<name>A0A507E5Y0_9FUNG</name>
<dbReference type="PANTHER" id="PTHR22959">
    <property type="entry name" value="PYM PROTEIN"/>
    <property type="match status" value="1"/>
</dbReference>
<comment type="caution">
    <text evidence="3">The sequence shown here is derived from an EMBL/GenBank/DDBJ whole genome shotgun (WGS) entry which is preliminary data.</text>
</comment>
<dbReference type="PANTHER" id="PTHR22959:SF0">
    <property type="entry name" value="PARTNER OF Y14 AND MAGO"/>
    <property type="match status" value="1"/>
</dbReference>
<keyword evidence="4" id="KW-1185">Reference proteome</keyword>
<evidence type="ECO:0000313" key="3">
    <source>
        <dbReference type="EMBL" id="TPX59282.1"/>
    </source>
</evidence>
<feature type="region of interest" description="Disordered" evidence="1">
    <location>
        <begin position="1"/>
        <end position="49"/>
    </location>
</feature>
<feature type="compositionally biased region" description="Low complexity" evidence="1">
    <location>
        <begin position="80"/>
        <end position="89"/>
    </location>
</feature>
<dbReference type="InterPro" id="IPR015362">
    <property type="entry name" value="WIBG_mago-bd"/>
</dbReference>
<feature type="domain" description="WIBG Mago-binding" evidence="2">
    <location>
        <begin position="20"/>
        <end position="46"/>
    </location>
</feature>
<protein>
    <recommendedName>
        <fullName evidence="2">WIBG Mago-binding domain-containing protein</fullName>
    </recommendedName>
</protein>
<dbReference type="SMART" id="SM01273">
    <property type="entry name" value="Mago-bind"/>
    <property type="match status" value="1"/>
</dbReference>
<dbReference type="GO" id="GO:0003723">
    <property type="term" value="F:RNA binding"/>
    <property type="evidence" value="ECO:0007669"/>
    <property type="project" value="TreeGrafter"/>
</dbReference>
<feature type="compositionally biased region" description="Polar residues" evidence="1">
    <location>
        <begin position="111"/>
        <end position="132"/>
    </location>
</feature>
<dbReference type="Pfam" id="PF09282">
    <property type="entry name" value="Mago-bind"/>
    <property type="match status" value="1"/>
</dbReference>
<feature type="compositionally biased region" description="Basic residues" evidence="1">
    <location>
        <begin position="90"/>
        <end position="100"/>
    </location>
</feature>
<dbReference type="GO" id="GO:1903259">
    <property type="term" value="P:exon-exon junction complex disassembly"/>
    <property type="evidence" value="ECO:0007669"/>
    <property type="project" value="InterPro"/>
</dbReference>
<dbReference type="InterPro" id="IPR036348">
    <property type="entry name" value="WIBG_N_sf"/>
</dbReference>
<dbReference type="GO" id="GO:0005737">
    <property type="term" value="C:cytoplasm"/>
    <property type="evidence" value="ECO:0007669"/>
    <property type="project" value="TreeGrafter"/>
</dbReference>
<evidence type="ECO:0000259" key="2">
    <source>
        <dbReference type="SMART" id="SM01273"/>
    </source>
</evidence>
<dbReference type="STRING" id="109895.A0A507E5Y0"/>
<feature type="region of interest" description="Disordered" evidence="1">
    <location>
        <begin position="61"/>
        <end position="144"/>
    </location>
</feature>
<dbReference type="EMBL" id="QEAQ01000027">
    <property type="protein sequence ID" value="TPX59282.1"/>
    <property type="molecule type" value="Genomic_DNA"/>
</dbReference>
<dbReference type="AlphaFoldDB" id="A0A507E5Y0"/>
<sequence length="201" mass="21474">MSSQAPSSPQLSGIRESKTGERVIPATRRPDGTVRKERKVRPGFVPQEDVTRYSNARVEATKVPEGYVPGLPTQNTTPNSASVDVSASKSAKKNAKRKVKKAAEADPEDLSLSTVTPSTKPATASLPATNIATPPASSSAAEPEKRLKALRKKLRQIEDLETKQASATIPLIPEQLEKISTKPAIESEITELEKAVAALSL</sequence>
<gene>
    <name evidence="3" type="ORF">PhCBS80983_g02590</name>
</gene>
<dbReference type="OrthoDB" id="21625at2759"/>
<dbReference type="SUPFAM" id="SSF101931">
    <property type="entry name" value="Pym (Within the bgcn gene intron protein, WIBG), N-terminal domain"/>
    <property type="match status" value="1"/>
</dbReference>
<accession>A0A507E5Y0</accession>
<organism evidence="3 4">
    <name type="scientific">Powellomyces hirtus</name>
    <dbReference type="NCBI Taxonomy" id="109895"/>
    <lineage>
        <taxon>Eukaryota</taxon>
        <taxon>Fungi</taxon>
        <taxon>Fungi incertae sedis</taxon>
        <taxon>Chytridiomycota</taxon>
        <taxon>Chytridiomycota incertae sedis</taxon>
        <taxon>Chytridiomycetes</taxon>
        <taxon>Spizellomycetales</taxon>
        <taxon>Powellomycetaceae</taxon>
        <taxon>Powellomyces</taxon>
    </lineage>
</organism>
<feature type="compositionally biased region" description="Polar residues" evidence="1">
    <location>
        <begin position="1"/>
        <end position="11"/>
    </location>
</feature>
<dbReference type="InterPro" id="IPR039333">
    <property type="entry name" value="PYM1"/>
</dbReference>
<dbReference type="Proteomes" id="UP000318582">
    <property type="component" value="Unassembled WGS sequence"/>
</dbReference>
<proteinExistence type="predicted"/>
<evidence type="ECO:0000313" key="4">
    <source>
        <dbReference type="Proteomes" id="UP000318582"/>
    </source>
</evidence>